<dbReference type="AlphaFoldDB" id="A0A8J5SLI2"/>
<dbReference type="Proteomes" id="UP000729402">
    <property type="component" value="Unassembled WGS sequence"/>
</dbReference>
<protein>
    <submittedName>
        <fullName evidence="2">Uncharacterized protein</fullName>
    </submittedName>
</protein>
<reference evidence="2" key="1">
    <citation type="journal article" date="2021" name="bioRxiv">
        <title>Whole Genome Assembly and Annotation of Northern Wild Rice, Zizania palustris L., Supports a Whole Genome Duplication in the Zizania Genus.</title>
        <authorList>
            <person name="Haas M."/>
            <person name="Kono T."/>
            <person name="Macchietto M."/>
            <person name="Millas R."/>
            <person name="McGilp L."/>
            <person name="Shao M."/>
            <person name="Duquette J."/>
            <person name="Hirsch C.N."/>
            <person name="Kimball J."/>
        </authorList>
    </citation>
    <scope>NUCLEOTIDE SEQUENCE</scope>
    <source>
        <tissue evidence="2">Fresh leaf tissue</tissue>
    </source>
</reference>
<sequence>MQTMLPLSLFSCLSVMLCLSHPLLTFFFLMSCLVHHAYASLCITHSRLLSFCPLKLNNSGLRLRQEPRGWPVLVFGGAAGDRLDLGGGVLIQCQQRGSGDEGVDPETGEHMTINQ</sequence>
<keyword evidence="3" id="KW-1185">Reference proteome</keyword>
<reference evidence="2" key="2">
    <citation type="submission" date="2021-02" db="EMBL/GenBank/DDBJ databases">
        <authorList>
            <person name="Kimball J.A."/>
            <person name="Haas M.W."/>
            <person name="Macchietto M."/>
            <person name="Kono T."/>
            <person name="Duquette J."/>
            <person name="Shao M."/>
        </authorList>
    </citation>
    <scope>NUCLEOTIDE SEQUENCE</scope>
    <source>
        <tissue evidence="2">Fresh leaf tissue</tissue>
    </source>
</reference>
<comment type="caution">
    <text evidence="2">The sequence shown here is derived from an EMBL/GenBank/DDBJ whole genome shotgun (WGS) entry which is preliminary data.</text>
</comment>
<evidence type="ECO:0000313" key="3">
    <source>
        <dbReference type="Proteomes" id="UP000729402"/>
    </source>
</evidence>
<gene>
    <name evidence="2" type="ORF">GUJ93_ZPchr0006g40811</name>
</gene>
<accession>A0A8J5SLI2</accession>
<evidence type="ECO:0000313" key="2">
    <source>
        <dbReference type="EMBL" id="KAG8075433.1"/>
    </source>
</evidence>
<proteinExistence type="predicted"/>
<feature type="region of interest" description="Disordered" evidence="1">
    <location>
        <begin position="96"/>
        <end position="115"/>
    </location>
</feature>
<dbReference type="EMBL" id="JAAALK010000283">
    <property type="protein sequence ID" value="KAG8075433.1"/>
    <property type="molecule type" value="Genomic_DNA"/>
</dbReference>
<evidence type="ECO:0000256" key="1">
    <source>
        <dbReference type="SAM" id="MobiDB-lite"/>
    </source>
</evidence>
<organism evidence="2 3">
    <name type="scientific">Zizania palustris</name>
    <name type="common">Northern wild rice</name>
    <dbReference type="NCBI Taxonomy" id="103762"/>
    <lineage>
        <taxon>Eukaryota</taxon>
        <taxon>Viridiplantae</taxon>
        <taxon>Streptophyta</taxon>
        <taxon>Embryophyta</taxon>
        <taxon>Tracheophyta</taxon>
        <taxon>Spermatophyta</taxon>
        <taxon>Magnoliopsida</taxon>
        <taxon>Liliopsida</taxon>
        <taxon>Poales</taxon>
        <taxon>Poaceae</taxon>
        <taxon>BOP clade</taxon>
        <taxon>Oryzoideae</taxon>
        <taxon>Oryzeae</taxon>
        <taxon>Zizaniinae</taxon>
        <taxon>Zizania</taxon>
    </lineage>
</organism>
<name>A0A8J5SLI2_ZIZPA</name>